<protein>
    <submittedName>
        <fullName evidence="1">5621_t:CDS:1</fullName>
    </submittedName>
</protein>
<organism evidence="1 2">
    <name type="scientific">Ambispora leptoticha</name>
    <dbReference type="NCBI Taxonomy" id="144679"/>
    <lineage>
        <taxon>Eukaryota</taxon>
        <taxon>Fungi</taxon>
        <taxon>Fungi incertae sedis</taxon>
        <taxon>Mucoromycota</taxon>
        <taxon>Glomeromycotina</taxon>
        <taxon>Glomeromycetes</taxon>
        <taxon>Archaeosporales</taxon>
        <taxon>Ambisporaceae</taxon>
        <taxon>Ambispora</taxon>
    </lineage>
</organism>
<reference evidence="1" key="1">
    <citation type="submission" date="2021-06" db="EMBL/GenBank/DDBJ databases">
        <authorList>
            <person name="Kallberg Y."/>
            <person name="Tangrot J."/>
            <person name="Rosling A."/>
        </authorList>
    </citation>
    <scope>NUCLEOTIDE SEQUENCE</scope>
    <source>
        <strain evidence="1">FL130A</strain>
    </source>
</reference>
<dbReference type="AlphaFoldDB" id="A0A9N8Z688"/>
<evidence type="ECO:0000313" key="2">
    <source>
        <dbReference type="Proteomes" id="UP000789508"/>
    </source>
</evidence>
<dbReference type="EMBL" id="CAJVPS010000346">
    <property type="protein sequence ID" value="CAG8479156.1"/>
    <property type="molecule type" value="Genomic_DNA"/>
</dbReference>
<dbReference type="Proteomes" id="UP000789508">
    <property type="component" value="Unassembled WGS sequence"/>
</dbReference>
<comment type="caution">
    <text evidence="1">The sequence shown here is derived from an EMBL/GenBank/DDBJ whole genome shotgun (WGS) entry which is preliminary data.</text>
</comment>
<name>A0A9N8Z688_9GLOM</name>
<gene>
    <name evidence="1" type="ORF">ALEPTO_LOCUS2397</name>
</gene>
<accession>A0A9N8Z688</accession>
<keyword evidence="2" id="KW-1185">Reference proteome</keyword>
<evidence type="ECO:0000313" key="1">
    <source>
        <dbReference type="EMBL" id="CAG8479156.1"/>
    </source>
</evidence>
<sequence>MATLCNNSERWLVYVPEEQLPVKPYREVIDSHLNGFASDISSLAISALISILFTAGTQRTDGLKIFHARTASNEFCCYSSPIVM</sequence>
<proteinExistence type="predicted"/>